<dbReference type="Pfam" id="PF07676">
    <property type="entry name" value="PD40"/>
    <property type="match status" value="2"/>
</dbReference>
<dbReference type="AlphaFoldDB" id="A0A3E0W4V9"/>
<reference evidence="3 4" key="1">
    <citation type="submission" date="2017-04" db="EMBL/GenBank/DDBJ databases">
        <title>Comparative genome analysis of Subtercola boreus.</title>
        <authorList>
            <person name="Cho Y.-J."/>
            <person name="Cho A."/>
            <person name="Kim O.-S."/>
            <person name="Lee J.-I."/>
        </authorList>
    </citation>
    <scope>NUCLEOTIDE SEQUENCE [LARGE SCALE GENOMIC DNA]</scope>
    <source>
        <strain evidence="3 4">P27444</strain>
    </source>
</reference>
<evidence type="ECO:0000313" key="4">
    <source>
        <dbReference type="Proteomes" id="UP000256709"/>
    </source>
</evidence>
<feature type="compositionally biased region" description="Pro residues" evidence="1">
    <location>
        <begin position="467"/>
        <end position="480"/>
    </location>
</feature>
<organism evidence="3 4">
    <name type="scientific">Subtercola boreus</name>
    <dbReference type="NCBI Taxonomy" id="120213"/>
    <lineage>
        <taxon>Bacteria</taxon>
        <taxon>Bacillati</taxon>
        <taxon>Actinomycetota</taxon>
        <taxon>Actinomycetes</taxon>
        <taxon>Micrococcales</taxon>
        <taxon>Microbacteriaceae</taxon>
        <taxon>Subtercola</taxon>
    </lineage>
</organism>
<feature type="transmembrane region" description="Helical" evidence="2">
    <location>
        <begin position="532"/>
        <end position="551"/>
    </location>
</feature>
<comment type="caution">
    <text evidence="3">The sequence shown here is derived from an EMBL/GenBank/DDBJ whole genome shotgun (WGS) entry which is preliminary data.</text>
</comment>
<dbReference type="OrthoDB" id="39703at2"/>
<name>A0A3E0W4V9_9MICO</name>
<dbReference type="InterPro" id="IPR011659">
    <property type="entry name" value="WD40"/>
</dbReference>
<evidence type="ECO:0000256" key="2">
    <source>
        <dbReference type="SAM" id="Phobius"/>
    </source>
</evidence>
<dbReference type="Gene3D" id="2.120.10.30">
    <property type="entry name" value="TolB, C-terminal domain"/>
    <property type="match status" value="2"/>
</dbReference>
<protein>
    <submittedName>
        <fullName evidence="3">Uncharacterized protein</fullName>
    </submittedName>
</protein>
<proteinExistence type="predicted"/>
<dbReference type="InterPro" id="IPR011042">
    <property type="entry name" value="6-blade_b-propeller_TolB-like"/>
</dbReference>
<accession>A0A3E0W4V9</accession>
<dbReference type="RefSeq" id="WP_116281488.1">
    <property type="nucleotide sequence ID" value="NZ_NBXA01000002.1"/>
</dbReference>
<keyword evidence="2" id="KW-0472">Membrane</keyword>
<feature type="region of interest" description="Disordered" evidence="1">
    <location>
        <begin position="462"/>
        <end position="522"/>
    </location>
</feature>
<gene>
    <name evidence="3" type="ORF">B7R21_01565</name>
</gene>
<dbReference type="SUPFAM" id="SSF82171">
    <property type="entry name" value="DPP6 N-terminal domain-like"/>
    <property type="match status" value="1"/>
</dbReference>
<evidence type="ECO:0000256" key="1">
    <source>
        <dbReference type="SAM" id="MobiDB-lite"/>
    </source>
</evidence>
<keyword evidence="2" id="KW-0812">Transmembrane</keyword>
<sequence>MPQPTLSASRLRRLIALGGAAVTVGAVCLCASGAALAVLPTLDQTVMTSVTPASPPNAGDHASGESSVSSDGRFVAFSSLSDDLVSVGNHEKSQVYKRDQLTGVTTLVSAALAGTDSANADATDPSISADGRFVSFTSSAHNLALPLDLADDHKQVFIRDTLTGVTRKVSLTPRQLSGGNGDSEWSSISADGSRVAFQSAATNILPGLATTDTQVYVAQNATDPAIQLGSARDGLPITLPNDDSTHPSLSGDGQSVAFASAASDITAETGNGQTQIYVHSVLASTTTLITYAAGDRTEFGDGSSDHPSASFDGSRVAYDSKATNLVGVIVGRSRQVFRYDSVREQNILVSFDSSNSAGATGDSSAPSISARGDVVAFTSISQGLTTIPTSAKTQVYTRNIDVSRTRVVSVQRANPAAGGTADSNQAALSGDGNYVGFTSLAPGLSETAGSLDAQTYLRAITAVTPPTTTPPTTTAPPTPTPTGTGTTGSTGSPSTTGAPTTGTGGGAGGSDRGGSGTDGGQLASTGLSQAPIIAAGVAAAALALVGGSILLGSRAARRKKQAARSVDPE</sequence>
<feature type="compositionally biased region" description="Low complexity" evidence="1">
    <location>
        <begin position="481"/>
        <end position="501"/>
    </location>
</feature>
<dbReference type="EMBL" id="NBXA01000002">
    <property type="protein sequence ID" value="RFA16825.1"/>
    <property type="molecule type" value="Genomic_DNA"/>
</dbReference>
<keyword evidence="2" id="KW-1133">Transmembrane helix</keyword>
<feature type="compositionally biased region" description="Gly residues" evidence="1">
    <location>
        <begin position="502"/>
        <end position="519"/>
    </location>
</feature>
<evidence type="ECO:0000313" key="3">
    <source>
        <dbReference type="EMBL" id="RFA16825.1"/>
    </source>
</evidence>
<dbReference type="Proteomes" id="UP000256709">
    <property type="component" value="Unassembled WGS sequence"/>
</dbReference>